<dbReference type="Proteomes" id="UP000886653">
    <property type="component" value="Unassembled WGS sequence"/>
</dbReference>
<keyword evidence="3" id="KW-1185">Reference proteome</keyword>
<protein>
    <submittedName>
        <fullName evidence="2">Uncharacterized protein</fullName>
    </submittedName>
</protein>
<evidence type="ECO:0000256" key="1">
    <source>
        <dbReference type="SAM" id="MobiDB-lite"/>
    </source>
</evidence>
<feature type="compositionally biased region" description="Basic and acidic residues" evidence="1">
    <location>
        <begin position="383"/>
        <end position="393"/>
    </location>
</feature>
<gene>
    <name evidence="2" type="ORF">CROQUDRAFT_92880</name>
</gene>
<evidence type="ECO:0000313" key="2">
    <source>
        <dbReference type="EMBL" id="KAG0146261.1"/>
    </source>
</evidence>
<reference evidence="2" key="1">
    <citation type="submission" date="2013-11" db="EMBL/GenBank/DDBJ databases">
        <title>Genome sequence of the fusiform rust pathogen reveals effectors for host alternation and coevolution with pine.</title>
        <authorList>
            <consortium name="DOE Joint Genome Institute"/>
            <person name="Smith K."/>
            <person name="Pendleton A."/>
            <person name="Kubisiak T."/>
            <person name="Anderson C."/>
            <person name="Salamov A."/>
            <person name="Aerts A."/>
            <person name="Riley R."/>
            <person name="Clum A."/>
            <person name="Lindquist E."/>
            <person name="Ence D."/>
            <person name="Campbell M."/>
            <person name="Kronenberg Z."/>
            <person name="Feau N."/>
            <person name="Dhillon B."/>
            <person name="Hamelin R."/>
            <person name="Burleigh J."/>
            <person name="Smith J."/>
            <person name="Yandell M."/>
            <person name="Nelson C."/>
            <person name="Grigoriev I."/>
            <person name="Davis J."/>
        </authorList>
    </citation>
    <scope>NUCLEOTIDE SEQUENCE</scope>
    <source>
        <strain evidence="2">G11</strain>
    </source>
</reference>
<name>A0A9P6NG39_9BASI</name>
<proteinExistence type="predicted"/>
<accession>A0A9P6NG39</accession>
<dbReference type="EMBL" id="MU167263">
    <property type="protein sequence ID" value="KAG0146261.1"/>
    <property type="molecule type" value="Genomic_DNA"/>
</dbReference>
<comment type="caution">
    <text evidence="2">The sequence shown here is derived from an EMBL/GenBank/DDBJ whole genome shotgun (WGS) entry which is preliminary data.</text>
</comment>
<feature type="region of interest" description="Disordered" evidence="1">
    <location>
        <begin position="372"/>
        <end position="393"/>
    </location>
</feature>
<dbReference type="AlphaFoldDB" id="A0A9P6NG39"/>
<evidence type="ECO:0000313" key="3">
    <source>
        <dbReference type="Proteomes" id="UP000886653"/>
    </source>
</evidence>
<sequence>MEPTRTRRNREEISLKKPATMVVLDGSQEAARINPLPIPGSKSNDRKLRRTITLDLSALAGPVRRRSILDSDDSEAGSSALLGSVSRSVHSYAAIADYLASMNAATTCEANMSPGHIRLRVSLAHINPHAHTSLEQVIISGSSDMSGSNASSKTFLSNLLQIVIILLENGTHKLAKLMSSAVANFRSLDASQRGKPFSMAEAFAISFDSPSLAFGLFRYQEYEGRSDDVHHVRLSPDIGPACFRLPSTFPKAPNGTNYWFLEDISPGSKRSIFQISISYDKLRPRYVNATLKNINTLDFSLKTELGGELYRIIDCKYVSQRQMHRLASGLTDSGLNQAFGGVNSYTCITTQGPTASDKSRISKSAVIASPIFGGPQHFASPGARDEKGGDYEA</sequence>
<organism evidence="2 3">
    <name type="scientific">Cronartium quercuum f. sp. fusiforme G11</name>
    <dbReference type="NCBI Taxonomy" id="708437"/>
    <lineage>
        <taxon>Eukaryota</taxon>
        <taxon>Fungi</taxon>
        <taxon>Dikarya</taxon>
        <taxon>Basidiomycota</taxon>
        <taxon>Pucciniomycotina</taxon>
        <taxon>Pucciniomycetes</taxon>
        <taxon>Pucciniales</taxon>
        <taxon>Coleosporiaceae</taxon>
        <taxon>Cronartium</taxon>
    </lineage>
</organism>